<reference evidence="1 2" key="1">
    <citation type="submission" date="2016-07" db="EMBL/GenBank/DDBJ databases">
        <title>Complete genome sequence of Bradyrhizobium icense LMTR 13T, a potential inoculant strain isolated from lima bean (Phaseolus lunatus) in Peru.</title>
        <authorList>
            <person name="Ormeno-Orrillo E."/>
            <person name="Duran D."/>
            <person name="Rogel M.A."/>
            <person name="Rey L."/>
            <person name="Imperial J."/>
            <person name="Ruiz-Argueso T."/>
            <person name="Martinez-Romero E."/>
        </authorList>
    </citation>
    <scope>NUCLEOTIDE SEQUENCE [LARGE SCALE GENOMIC DNA]</scope>
    <source>
        <strain evidence="1 2">LMTR 13</strain>
    </source>
</reference>
<evidence type="ECO:0000313" key="2">
    <source>
        <dbReference type="Proteomes" id="UP000092839"/>
    </source>
</evidence>
<proteinExistence type="predicted"/>
<keyword evidence="2" id="KW-1185">Reference proteome</keyword>
<dbReference type="AlphaFoldDB" id="A0A1B1UJV5"/>
<dbReference type="KEGG" id="bic:LMTR13_25670"/>
<dbReference type="EMBL" id="CP016428">
    <property type="protein sequence ID" value="ANW03035.1"/>
    <property type="molecule type" value="Genomic_DNA"/>
</dbReference>
<accession>A0A1B1UJV5</accession>
<dbReference type="Proteomes" id="UP000092839">
    <property type="component" value="Chromosome"/>
</dbReference>
<evidence type="ECO:0000313" key="1">
    <source>
        <dbReference type="EMBL" id="ANW03035.1"/>
    </source>
</evidence>
<gene>
    <name evidence="1" type="ORF">LMTR13_25670</name>
</gene>
<sequence length="125" mass="14416">MCKQHISIKGVTRRTQPPREPFLAIVSHAAQSGLSAMQVQCMDVPEKMFSNFSAIVHHSSQILDTNSVRASRKEHNRLMRRKMRSEQERSADSSAISYHRCFKNAFRRDNPNGDKSRLYKIDVIE</sequence>
<organism evidence="1 2">
    <name type="scientific">Bradyrhizobium icense</name>
    <dbReference type="NCBI Taxonomy" id="1274631"/>
    <lineage>
        <taxon>Bacteria</taxon>
        <taxon>Pseudomonadati</taxon>
        <taxon>Pseudomonadota</taxon>
        <taxon>Alphaproteobacteria</taxon>
        <taxon>Hyphomicrobiales</taxon>
        <taxon>Nitrobacteraceae</taxon>
        <taxon>Bradyrhizobium</taxon>
    </lineage>
</organism>
<name>A0A1B1UJV5_9BRAD</name>
<protein>
    <submittedName>
        <fullName evidence="1">Uncharacterized protein</fullName>
    </submittedName>
</protein>